<dbReference type="CDD" id="cd03035">
    <property type="entry name" value="ArsC_Yffb"/>
    <property type="match status" value="1"/>
</dbReference>
<proteinExistence type="inferred from homology"/>
<dbReference type="EMBL" id="JBHSGU010000002">
    <property type="protein sequence ID" value="MFC4699558.1"/>
    <property type="molecule type" value="Genomic_DNA"/>
</dbReference>
<dbReference type="Pfam" id="PF03960">
    <property type="entry name" value="ArsC"/>
    <property type="match status" value="1"/>
</dbReference>
<dbReference type="PROSITE" id="PS51353">
    <property type="entry name" value="ARSC"/>
    <property type="match status" value="1"/>
</dbReference>
<evidence type="ECO:0000256" key="1">
    <source>
        <dbReference type="ARBA" id="ARBA00007198"/>
    </source>
</evidence>
<gene>
    <name evidence="3" type="ORF">ACFO4O_05235</name>
</gene>
<dbReference type="PANTHER" id="PTHR30041:SF8">
    <property type="entry name" value="PROTEIN YFFB"/>
    <property type="match status" value="1"/>
</dbReference>
<dbReference type="SUPFAM" id="SSF52833">
    <property type="entry name" value="Thioredoxin-like"/>
    <property type="match status" value="1"/>
</dbReference>
<dbReference type="InterPro" id="IPR036249">
    <property type="entry name" value="Thioredoxin-like_sf"/>
</dbReference>
<protein>
    <submittedName>
        <fullName evidence="3">Arsenate reductase</fullName>
    </submittedName>
</protein>
<comment type="caution">
    <text evidence="3">The sequence shown here is derived from an EMBL/GenBank/DDBJ whole genome shotgun (WGS) entry which is preliminary data.</text>
</comment>
<dbReference type="InterPro" id="IPR006660">
    <property type="entry name" value="Arsenate_reductase-like"/>
</dbReference>
<dbReference type="RefSeq" id="WP_382406299.1">
    <property type="nucleotide sequence ID" value="NZ_JBHSGU010000002.1"/>
</dbReference>
<accession>A0ABV9LVT9</accession>
<dbReference type="PANTHER" id="PTHR30041">
    <property type="entry name" value="ARSENATE REDUCTASE"/>
    <property type="match status" value="1"/>
</dbReference>
<evidence type="ECO:0000256" key="2">
    <source>
        <dbReference type="PROSITE-ProRule" id="PRU01282"/>
    </source>
</evidence>
<dbReference type="Proteomes" id="UP001595897">
    <property type="component" value="Unassembled WGS sequence"/>
</dbReference>
<dbReference type="Gene3D" id="3.40.30.10">
    <property type="entry name" value="Glutaredoxin"/>
    <property type="match status" value="1"/>
</dbReference>
<sequence length="127" mass="14038">MTIMYGIANCDTVKKAKTWLSSNNINYSFHDYKKAGVEIDFIASMINAHGVQTVVNKRGTTYRKLSDDQKAVLEAANENEASKTAALALIQENTSMIKRPILVHQGDSYIGFTPDLYSSIFKTKAGV</sequence>
<organism evidence="3 4">
    <name type="scientific">Glaciecola siphonariae</name>
    <dbReference type="NCBI Taxonomy" id="521012"/>
    <lineage>
        <taxon>Bacteria</taxon>
        <taxon>Pseudomonadati</taxon>
        <taxon>Pseudomonadota</taxon>
        <taxon>Gammaproteobacteria</taxon>
        <taxon>Alteromonadales</taxon>
        <taxon>Alteromonadaceae</taxon>
        <taxon>Glaciecola</taxon>
    </lineage>
</organism>
<reference evidence="4" key="1">
    <citation type="journal article" date="2019" name="Int. J. Syst. Evol. Microbiol.">
        <title>The Global Catalogue of Microorganisms (GCM) 10K type strain sequencing project: providing services to taxonomists for standard genome sequencing and annotation.</title>
        <authorList>
            <consortium name="The Broad Institute Genomics Platform"/>
            <consortium name="The Broad Institute Genome Sequencing Center for Infectious Disease"/>
            <person name="Wu L."/>
            <person name="Ma J."/>
        </authorList>
    </citation>
    <scope>NUCLEOTIDE SEQUENCE [LARGE SCALE GENOMIC DNA]</scope>
    <source>
        <strain evidence="4">KACC 12507</strain>
    </source>
</reference>
<dbReference type="NCBIfam" id="TIGR01617">
    <property type="entry name" value="arsC_related"/>
    <property type="match status" value="1"/>
</dbReference>
<keyword evidence="4" id="KW-1185">Reference proteome</keyword>
<comment type="similarity">
    <text evidence="1 2">Belongs to the ArsC family.</text>
</comment>
<dbReference type="InterPro" id="IPR006504">
    <property type="entry name" value="Tscrpt_reg_Spx/MgsR"/>
</dbReference>
<evidence type="ECO:0000313" key="3">
    <source>
        <dbReference type="EMBL" id="MFC4699558.1"/>
    </source>
</evidence>
<evidence type="ECO:0000313" key="4">
    <source>
        <dbReference type="Proteomes" id="UP001595897"/>
    </source>
</evidence>
<name>A0ABV9LVT9_9ALTE</name>